<dbReference type="PANTHER" id="PTHR45749">
    <property type="match status" value="1"/>
</dbReference>
<accession>A0A2N9FX68</accession>
<dbReference type="InterPro" id="IPR025398">
    <property type="entry name" value="DUF4371"/>
</dbReference>
<proteinExistence type="predicted"/>
<dbReference type="EMBL" id="OIVN01001550">
    <property type="protein sequence ID" value="SPC95206.1"/>
    <property type="molecule type" value="Genomic_DNA"/>
</dbReference>
<feature type="domain" description="DUF4371" evidence="2">
    <location>
        <begin position="271"/>
        <end position="489"/>
    </location>
</feature>
<gene>
    <name evidence="3" type="ORF">FSB_LOCUS23088</name>
</gene>
<feature type="compositionally biased region" description="Acidic residues" evidence="1">
    <location>
        <begin position="161"/>
        <end position="176"/>
    </location>
</feature>
<organism evidence="3">
    <name type="scientific">Fagus sylvatica</name>
    <name type="common">Beechnut</name>
    <dbReference type="NCBI Taxonomy" id="28930"/>
    <lineage>
        <taxon>Eukaryota</taxon>
        <taxon>Viridiplantae</taxon>
        <taxon>Streptophyta</taxon>
        <taxon>Embryophyta</taxon>
        <taxon>Tracheophyta</taxon>
        <taxon>Spermatophyta</taxon>
        <taxon>Magnoliopsida</taxon>
        <taxon>eudicotyledons</taxon>
        <taxon>Gunneridae</taxon>
        <taxon>Pentapetalae</taxon>
        <taxon>rosids</taxon>
        <taxon>fabids</taxon>
        <taxon>Fagales</taxon>
        <taxon>Fagaceae</taxon>
        <taxon>Fagus</taxon>
    </lineage>
</organism>
<dbReference type="Pfam" id="PF14291">
    <property type="entry name" value="DUF4371"/>
    <property type="match status" value="1"/>
</dbReference>
<feature type="region of interest" description="Disordered" evidence="1">
    <location>
        <begin position="46"/>
        <end position="95"/>
    </location>
</feature>
<reference evidence="3" key="1">
    <citation type="submission" date="2018-02" db="EMBL/GenBank/DDBJ databases">
        <authorList>
            <person name="Cohen D.B."/>
            <person name="Kent A.D."/>
        </authorList>
    </citation>
    <scope>NUCLEOTIDE SEQUENCE</scope>
</reference>
<dbReference type="PANTHER" id="PTHR45749:SF35">
    <property type="entry name" value="AC-LIKE TRANSPOSASE-RELATED"/>
    <property type="match status" value="1"/>
</dbReference>
<name>A0A2N9FX68_FAGSY</name>
<dbReference type="AlphaFoldDB" id="A0A2N9FX68"/>
<dbReference type="SUPFAM" id="SSF53098">
    <property type="entry name" value="Ribonuclease H-like"/>
    <property type="match status" value="1"/>
</dbReference>
<feature type="compositionally biased region" description="Polar residues" evidence="1">
    <location>
        <begin position="67"/>
        <end position="95"/>
    </location>
</feature>
<protein>
    <recommendedName>
        <fullName evidence="2">DUF4371 domain-containing protein</fullName>
    </recommendedName>
</protein>
<evidence type="ECO:0000259" key="2">
    <source>
        <dbReference type="Pfam" id="PF14291"/>
    </source>
</evidence>
<evidence type="ECO:0000256" key="1">
    <source>
        <dbReference type="SAM" id="MobiDB-lite"/>
    </source>
</evidence>
<evidence type="ECO:0000313" key="3">
    <source>
        <dbReference type="EMBL" id="SPC95206.1"/>
    </source>
</evidence>
<feature type="region of interest" description="Disordered" evidence="1">
    <location>
        <begin position="157"/>
        <end position="194"/>
    </location>
</feature>
<dbReference type="InterPro" id="IPR012337">
    <property type="entry name" value="RNaseH-like_sf"/>
</dbReference>
<sequence length="748" mass="85476">MIMVKSSGVRVISPICGKWKVLVMHQNRSPSAQTKTKSIYSTFLDRAGPGIRQPPAQRSEGGAADSHQPTATRRTPYAETQGTHPSPSRVTTPSAAQPLTVFVDSGSTDPVRTVRVVGEWVWVSIRFFVYCLLAAVVEEASGEDINEVHVEPNESVVANEEFSEEESSGEDMDEAHESEGVDVANDEFREEHNEDNLRVRDGGVNEEASVSMLDLEKDVDVNYDPGLWGIINDTKRLFKHNPMTTGLAEDGINDWHNLPTKLRDHEKNPEHNLNVVKWVDLQMRLKQEATIDKQVEALINKERIRWKLILARIIGVVKTLSRNSLPFRGSNEKIYEKNNGLFCQLIEFLAEFDPIMKDHLRRVVDKEVQNHYLSHKIQNELISLLANEIKEEIRKKILKAKYFSIILDCTPDLSHEEQMSIVIRCVDVEDTSEVKVEEFFLGFIKVDDTSGLGLFKRLEDTLVDLKLNIDDIRGQSYDNGANMKGKHQGVQRRLLDVNPRAFYVPCGCHTLNLALCDMAKSCVKARNFFGYVQKIYTLFSGSTHRWDVLKTYVKGLSPKALSVTRWESHIESVRAIRSQPEELRDALIEISNTSKDDVVMAEAKGLCFNALEDFEFLISLCIWYKILDKVNWELREDGFLDLIEEGKELAKKVGIEPAFTVKRVVRRKKQFDEDVGEDANESQSPQEKFKVTYFYHIIDQALTSLKDRFEQFQRYEEIFGFLLNGKFKSIQRRQIDGTLQPITKFLGI</sequence>